<evidence type="ECO:0000256" key="1">
    <source>
        <dbReference type="SAM" id="Phobius"/>
    </source>
</evidence>
<feature type="domain" description="FtsX extracellular" evidence="2">
    <location>
        <begin position="84"/>
        <end position="181"/>
    </location>
</feature>
<protein>
    <recommendedName>
        <fullName evidence="2">FtsX extracellular domain-containing protein</fullName>
    </recommendedName>
</protein>
<dbReference type="Proteomes" id="UP000655287">
    <property type="component" value="Unassembled WGS sequence"/>
</dbReference>
<sequence length="216" mass="23445">MNDIEDRLRDAMTARARTIDDDTRPLPPPHRTVRGHPLRVTAVALALAVTVLGVVRFAAVSAGGGQEKIVAMSLSGAASSDRPEVAVFLCKDDDAFPGCAGGAITAAERENLQRAMTTRPEVESVAFEDRKLAWESFRRRFPKYADEVRPEDMPESFRLQLRPGANIPAVAQALSELPGVSNSVDQSCMADRGSWWGVIAYFLGLGDQCTFLGKGR</sequence>
<gene>
    <name evidence="3" type="ORF">Sru01_27750</name>
</gene>
<keyword evidence="1" id="KW-0812">Transmembrane</keyword>
<evidence type="ECO:0000259" key="2">
    <source>
        <dbReference type="Pfam" id="PF18075"/>
    </source>
</evidence>
<keyword evidence="1" id="KW-1133">Transmembrane helix</keyword>
<evidence type="ECO:0000313" key="3">
    <source>
        <dbReference type="EMBL" id="GII77793.1"/>
    </source>
</evidence>
<dbReference type="EMBL" id="BOOU01000041">
    <property type="protein sequence ID" value="GII77793.1"/>
    <property type="molecule type" value="Genomic_DNA"/>
</dbReference>
<comment type="caution">
    <text evidence="3">The sequence shown here is derived from an EMBL/GenBank/DDBJ whole genome shotgun (WGS) entry which is preliminary data.</text>
</comment>
<evidence type="ECO:0000313" key="4">
    <source>
        <dbReference type="Proteomes" id="UP000655287"/>
    </source>
</evidence>
<reference evidence="3" key="1">
    <citation type="submission" date="2021-01" db="EMBL/GenBank/DDBJ databases">
        <title>Whole genome shotgun sequence of Sphaerisporangium rufum NBRC 109079.</title>
        <authorList>
            <person name="Komaki H."/>
            <person name="Tamura T."/>
        </authorList>
    </citation>
    <scope>NUCLEOTIDE SEQUENCE</scope>
    <source>
        <strain evidence="3">NBRC 109079</strain>
    </source>
</reference>
<name>A0A919R1U7_9ACTN</name>
<dbReference type="InterPro" id="IPR040690">
    <property type="entry name" value="FtsX_ECD"/>
</dbReference>
<feature type="transmembrane region" description="Helical" evidence="1">
    <location>
        <begin position="38"/>
        <end position="59"/>
    </location>
</feature>
<keyword evidence="1" id="KW-0472">Membrane</keyword>
<dbReference type="Gene3D" id="3.30.70.3040">
    <property type="match status" value="1"/>
</dbReference>
<proteinExistence type="predicted"/>
<accession>A0A919R1U7</accession>
<dbReference type="Pfam" id="PF18075">
    <property type="entry name" value="FtsX_ECD"/>
    <property type="match status" value="1"/>
</dbReference>
<dbReference type="AlphaFoldDB" id="A0A919R1U7"/>
<organism evidence="3 4">
    <name type="scientific">Sphaerisporangium rufum</name>
    <dbReference type="NCBI Taxonomy" id="1381558"/>
    <lineage>
        <taxon>Bacteria</taxon>
        <taxon>Bacillati</taxon>
        <taxon>Actinomycetota</taxon>
        <taxon>Actinomycetes</taxon>
        <taxon>Streptosporangiales</taxon>
        <taxon>Streptosporangiaceae</taxon>
        <taxon>Sphaerisporangium</taxon>
    </lineage>
</organism>
<dbReference type="RefSeq" id="WP_203984804.1">
    <property type="nucleotide sequence ID" value="NZ_BOOU01000041.1"/>
</dbReference>
<keyword evidence="4" id="KW-1185">Reference proteome</keyword>